<evidence type="ECO:0000313" key="2">
    <source>
        <dbReference type="EMBL" id="PHE04391.1"/>
    </source>
</evidence>
<evidence type="ECO:0000313" key="4">
    <source>
        <dbReference type="Proteomes" id="UP000225320"/>
    </source>
</evidence>
<sequence length="69" mass="8000">MNMVCKHVLSIYGIFNFPIVSYGKGYNCLKNIRIIKGGLLQLCHIEVSNTRGEIEKKLIFQLEYQFSNM</sequence>
<gene>
    <name evidence="2" type="ORF">COF62_31290</name>
    <name evidence="1" type="ORF">CON73_23855</name>
</gene>
<comment type="caution">
    <text evidence="1">The sequence shown here is derived from an EMBL/GenBank/DDBJ whole genome shotgun (WGS) entry which is preliminary data.</text>
</comment>
<dbReference type="EMBL" id="NVOI01000097">
    <property type="protein sequence ID" value="PGG85319.1"/>
    <property type="molecule type" value="Genomic_DNA"/>
</dbReference>
<accession>A0A1X3MFN9</accession>
<organism evidence="1 4">
    <name type="scientific">Bacillus toyonensis</name>
    <dbReference type="NCBI Taxonomy" id="155322"/>
    <lineage>
        <taxon>Bacteria</taxon>
        <taxon>Bacillati</taxon>
        <taxon>Bacillota</taxon>
        <taxon>Bacilli</taxon>
        <taxon>Bacillales</taxon>
        <taxon>Bacillaceae</taxon>
        <taxon>Bacillus</taxon>
        <taxon>Bacillus cereus group</taxon>
    </lineage>
</organism>
<dbReference type="Proteomes" id="UP000224044">
    <property type="component" value="Unassembled WGS sequence"/>
</dbReference>
<protein>
    <submittedName>
        <fullName evidence="1">Uncharacterized protein</fullName>
    </submittedName>
</protein>
<dbReference type="Proteomes" id="UP000225320">
    <property type="component" value="Unassembled WGS sequence"/>
</dbReference>
<name>A0A1X3MFN9_9BACI</name>
<evidence type="ECO:0000313" key="1">
    <source>
        <dbReference type="EMBL" id="PGG85319.1"/>
    </source>
</evidence>
<evidence type="ECO:0000313" key="3">
    <source>
        <dbReference type="Proteomes" id="UP000224044"/>
    </source>
</evidence>
<dbReference type="AlphaFoldDB" id="A0A1X3MFN9"/>
<reference evidence="3 4" key="1">
    <citation type="submission" date="2017-09" db="EMBL/GenBank/DDBJ databases">
        <title>Large-scale bioinformatics analysis of Bacillus genomes uncovers conserved roles of natural products in bacterial physiology.</title>
        <authorList>
            <consortium name="Agbiome Team Llc"/>
            <person name="Bleich R.M."/>
            <person name="Grubbs K.J."/>
            <person name="Santa Maria K.C."/>
            <person name="Allen S.E."/>
            <person name="Farag S."/>
            <person name="Shank E.A."/>
            <person name="Bowers A."/>
        </authorList>
    </citation>
    <scope>NUCLEOTIDE SEQUENCE [LARGE SCALE GENOMIC DNA]</scope>
    <source>
        <strain evidence="2 3">AFS042148</strain>
        <strain evidence="1 4">AFS094862</strain>
    </source>
</reference>
<proteinExistence type="predicted"/>
<dbReference type="EMBL" id="NUSY01000088">
    <property type="protein sequence ID" value="PHE04391.1"/>
    <property type="molecule type" value="Genomic_DNA"/>
</dbReference>